<dbReference type="PROSITE" id="PS50026">
    <property type="entry name" value="EGF_3"/>
    <property type="match status" value="1"/>
</dbReference>
<evidence type="ECO:0000256" key="6">
    <source>
        <dbReference type="ARBA" id="ARBA00023136"/>
    </source>
</evidence>
<accession>A0AA39KH21</accession>
<feature type="transmembrane region" description="Helical" evidence="8">
    <location>
        <begin position="659"/>
        <end position="681"/>
    </location>
</feature>
<dbReference type="PANTHER" id="PTHR14319:SF3">
    <property type="entry name" value="TRANSMEMBRANE PROTEIN-LIKE PROTEIN"/>
    <property type="match status" value="1"/>
</dbReference>
<keyword evidence="7" id="KW-0245">EGF-like domain</keyword>
<evidence type="ECO:0000256" key="5">
    <source>
        <dbReference type="ARBA" id="ARBA00022989"/>
    </source>
</evidence>
<dbReference type="InterPro" id="IPR021910">
    <property type="entry name" value="NGX6/PGAP6/MYMK"/>
</dbReference>
<reference evidence="10" key="1">
    <citation type="journal article" date="2023" name="bioRxiv">
        <title>Scaffold-level genome assemblies of two parasitoid biocontrol wasps reveal the parthenogenesis mechanism and an associated novel virus.</title>
        <authorList>
            <person name="Inwood S."/>
            <person name="Skelly J."/>
            <person name="Guhlin J."/>
            <person name="Harrop T."/>
            <person name="Goldson S."/>
            <person name="Dearden P."/>
        </authorList>
    </citation>
    <scope>NUCLEOTIDE SEQUENCE</scope>
    <source>
        <strain evidence="10">Lincoln</strain>
        <tissue evidence="10">Whole body</tissue>
    </source>
</reference>
<evidence type="ECO:0000313" key="10">
    <source>
        <dbReference type="EMBL" id="KAK0161846.1"/>
    </source>
</evidence>
<keyword evidence="7" id="KW-1015">Disulfide bond</keyword>
<evidence type="ECO:0000256" key="3">
    <source>
        <dbReference type="ARBA" id="ARBA00022475"/>
    </source>
</evidence>
<sequence length="787" mass="89941">MQLINNYDFQNKFIYSIYHTIYFLFLFFNGVTTLVPEASQEGSLRGFKSYKDVTTFHYTIPKEVYRATWKFAAFMDDKNCMPRRVYIHLRWGSYPVISLNNTTMPPNMYSEKNGMIVVTAMTTYKAETTVVVPINSPEPGDWFVGAYLSPWDEQVQQQGIGHKCHYSIGSIGIWSQENGIESIPIGVKKTMRTKQPSTYYKIFIPSGAWSFRVTVWGCSFTFNSTNTRSNLCIKGLALQGRTLPIYNHTHPYVMKNLTTSSNYSFIERSPYEDSYYYLLVASDSVVDFNVEISISECPVKIMETNLKNYWATNLNHSVQVQSLPFYENLLEFEDEENDMKDYPCPRRFQLIRVKQVKTFSSVYLFQGREWLTPWILLLSDAYPVIAQFNILSLVDVGGSLDIGIHLEVDKLMTKQEVTVIACIRRARVPDRINGQIVCDNQRMMMNLSSVDRHEGNLLIPYPQPDIWHIALQVKCFSNGDPVRCDIGEILVSLNIHTRKCLYSGSHPCGHNGVCEEIHRGLLYYTTCSCFGGYKGWGCSDSTDVHLRSSLILTSLMLVISNIFFIPAIYLATKRKLYAEALVYFATMLFSSFYHACDQKSVNYCVAKYEVLQYSDFFSSILAFWVTLIAMAQLHLHLVSFFHMVGVLIIAIGVESNRTGLESILIPLAVGFTILIGNYVYRCRKLKKWKWPRGLLKLCVGLSMVILGLFLFATVETEANYQYIHSMWHATIALSLIFLLPSASNKVQPDIMIDFPTSHCQLLNLNCDSDSPIFTVLDKPEFLTSGSH</sequence>
<dbReference type="SUPFAM" id="SSF57196">
    <property type="entry name" value="EGF/Laminin"/>
    <property type="match status" value="1"/>
</dbReference>
<dbReference type="PROSITE" id="PS00022">
    <property type="entry name" value="EGF_1"/>
    <property type="match status" value="1"/>
</dbReference>
<evidence type="ECO:0000256" key="1">
    <source>
        <dbReference type="ARBA" id="ARBA00004651"/>
    </source>
</evidence>
<evidence type="ECO:0000256" key="2">
    <source>
        <dbReference type="ARBA" id="ARBA00005542"/>
    </source>
</evidence>
<keyword evidence="5 8" id="KW-1133">Transmembrane helix</keyword>
<feature type="transmembrane region" description="Helical" evidence="8">
    <location>
        <begin position="693"/>
        <end position="714"/>
    </location>
</feature>
<evidence type="ECO:0000256" key="4">
    <source>
        <dbReference type="ARBA" id="ARBA00022692"/>
    </source>
</evidence>
<organism evidence="10 11">
    <name type="scientific">Microctonus hyperodae</name>
    <name type="common">Parasitoid wasp</name>
    <dbReference type="NCBI Taxonomy" id="165561"/>
    <lineage>
        <taxon>Eukaryota</taxon>
        <taxon>Metazoa</taxon>
        <taxon>Ecdysozoa</taxon>
        <taxon>Arthropoda</taxon>
        <taxon>Hexapoda</taxon>
        <taxon>Insecta</taxon>
        <taxon>Pterygota</taxon>
        <taxon>Neoptera</taxon>
        <taxon>Endopterygota</taxon>
        <taxon>Hymenoptera</taxon>
        <taxon>Apocrita</taxon>
        <taxon>Ichneumonoidea</taxon>
        <taxon>Braconidae</taxon>
        <taxon>Euphorinae</taxon>
        <taxon>Microctonus</taxon>
    </lineage>
</organism>
<feature type="transmembrane region" description="Helical" evidence="8">
    <location>
        <begin position="720"/>
        <end position="739"/>
    </location>
</feature>
<keyword evidence="11" id="KW-1185">Reference proteome</keyword>
<evidence type="ECO:0000259" key="9">
    <source>
        <dbReference type="PROSITE" id="PS50026"/>
    </source>
</evidence>
<keyword evidence="6 8" id="KW-0472">Membrane</keyword>
<feature type="disulfide bond" evidence="7">
    <location>
        <begin position="529"/>
        <end position="538"/>
    </location>
</feature>
<feature type="transmembrane region" description="Helical" evidence="8">
    <location>
        <begin position="635"/>
        <end position="653"/>
    </location>
</feature>
<dbReference type="Proteomes" id="UP001168972">
    <property type="component" value="Unassembled WGS sequence"/>
</dbReference>
<feature type="transmembrane region" description="Helical" evidence="8">
    <location>
        <begin position="610"/>
        <end position="628"/>
    </location>
</feature>
<comment type="similarity">
    <text evidence="2">Belongs to the TMEM8 family.</text>
</comment>
<evidence type="ECO:0000256" key="7">
    <source>
        <dbReference type="PROSITE-ProRule" id="PRU00076"/>
    </source>
</evidence>
<gene>
    <name evidence="10" type="ORF">PV327_008254</name>
</gene>
<dbReference type="Pfam" id="PF12036">
    <property type="entry name" value="DUF3522"/>
    <property type="match status" value="1"/>
</dbReference>
<feature type="transmembrane region" description="Helical" evidence="8">
    <location>
        <begin position="12"/>
        <end position="35"/>
    </location>
</feature>
<keyword evidence="3" id="KW-1003">Cell membrane</keyword>
<protein>
    <recommendedName>
        <fullName evidence="9">EGF-like domain-containing protein</fullName>
    </recommendedName>
</protein>
<keyword evidence="4 8" id="KW-0812">Transmembrane</keyword>
<comment type="caution">
    <text evidence="7">Lacks conserved residue(s) required for the propagation of feature annotation.</text>
</comment>
<dbReference type="GO" id="GO:0005886">
    <property type="term" value="C:plasma membrane"/>
    <property type="evidence" value="ECO:0007669"/>
    <property type="project" value="UniProtKB-SubCell"/>
</dbReference>
<evidence type="ECO:0000313" key="11">
    <source>
        <dbReference type="Proteomes" id="UP001168972"/>
    </source>
</evidence>
<comment type="caution">
    <text evidence="10">The sequence shown here is derived from an EMBL/GenBank/DDBJ whole genome shotgun (WGS) entry which is preliminary data.</text>
</comment>
<evidence type="ECO:0000256" key="8">
    <source>
        <dbReference type="SAM" id="Phobius"/>
    </source>
</evidence>
<dbReference type="AlphaFoldDB" id="A0AA39KH21"/>
<dbReference type="EMBL" id="JAQQBR010001834">
    <property type="protein sequence ID" value="KAK0161846.1"/>
    <property type="molecule type" value="Genomic_DNA"/>
</dbReference>
<feature type="domain" description="EGF-like" evidence="9">
    <location>
        <begin position="496"/>
        <end position="539"/>
    </location>
</feature>
<dbReference type="PANTHER" id="PTHR14319">
    <property type="entry name" value="FIVE-SPAN TRANSMEMBRANE PROTEIN M83"/>
    <property type="match status" value="1"/>
</dbReference>
<feature type="transmembrane region" description="Helical" evidence="8">
    <location>
        <begin position="550"/>
        <end position="569"/>
    </location>
</feature>
<dbReference type="InterPro" id="IPR000742">
    <property type="entry name" value="EGF"/>
</dbReference>
<reference evidence="10" key="2">
    <citation type="submission" date="2023-03" db="EMBL/GenBank/DDBJ databases">
        <authorList>
            <person name="Inwood S.N."/>
            <person name="Skelly J.G."/>
            <person name="Guhlin J."/>
            <person name="Harrop T.W.R."/>
            <person name="Goldson S.G."/>
            <person name="Dearden P.K."/>
        </authorList>
    </citation>
    <scope>NUCLEOTIDE SEQUENCE</scope>
    <source>
        <strain evidence="10">Lincoln</strain>
        <tissue evidence="10">Whole body</tissue>
    </source>
</reference>
<comment type="subcellular location">
    <subcellularLocation>
        <location evidence="1">Cell membrane</location>
        <topology evidence="1">Multi-pass membrane protein</topology>
    </subcellularLocation>
</comment>
<dbReference type="PROSITE" id="PS01186">
    <property type="entry name" value="EGF_2"/>
    <property type="match status" value="1"/>
</dbReference>
<name>A0AA39KH21_MICHY</name>
<proteinExistence type="inferred from homology"/>
<feature type="transmembrane region" description="Helical" evidence="8">
    <location>
        <begin position="576"/>
        <end position="595"/>
    </location>
</feature>